<evidence type="ECO:0000256" key="1">
    <source>
        <dbReference type="ARBA" id="ARBA00004141"/>
    </source>
</evidence>
<dbReference type="GO" id="GO:0005791">
    <property type="term" value="C:rough endoplasmic reticulum"/>
    <property type="evidence" value="ECO:0007669"/>
    <property type="project" value="Ensembl"/>
</dbReference>
<evidence type="ECO:0000313" key="10">
    <source>
        <dbReference type="Proteomes" id="UP000016666"/>
    </source>
</evidence>
<dbReference type="Pfam" id="PF05241">
    <property type="entry name" value="EBP"/>
    <property type="match status" value="1"/>
</dbReference>
<sequence>METNSSSPSPDASIRLGQRSRQPRTLPGAGGPAGAAAPGHPRGGAEPPGWALPGAGGRGESSFLSADANVQLCCDFGLVLLTELLEWYAVTFRDPMMMQPPEWFKAFMYCEAFLQMPFFPIAAYAFIKGGCKWIRTPAIIYSTHVATSLVAILAHILFHDFSKSEHLGPRTQQERLILLSIYIPYLLIPLLILFTMLYSPQYNQVEKRKRK</sequence>
<feature type="region of interest" description="Disordered" evidence="6">
    <location>
        <begin position="1"/>
        <end position="52"/>
    </location>
</feature>
<protein>
    <submittedName>
        <fullName evidence="9">Transmembrane protein 97</fullName>
    </submittedName>
</protein>
<evidence type="ECO:0000256" key="7">
    <source>
        <dbReference type="SAM" id="Phobius"/>
    </source>
</evidence>
<dbReference type="GO" id="GO:0140077">
    <property type="term" value="P:positive regulation of lipoprotein transport"/>
    <property type="evidence" value="ECO:0007669"/>
    <property type="project" value="Ensembl"/>
</dbReference>
<reference evidence="9 10" key="1">
    <citation type="submission" date="2017-10" db="EMBL/GenBank/DDBJ databases">
        <title>A new Pekin duck reference genome.</title>
        <authorList>
            <person name="Hou Z.-C."/>
            <person name="Zhou Z.-K."/>
            <person name="Zhu F."/>
            <person name="Hou S.-S."/>
        </authorList>
    </citation>
    <scope>NUCLEOTIDE SEQUENCE [LARGE SCALE GENOMIC DNA]</scope>
</reference>
<evidence type="ECO:0000256" key="3">
    <source>
        <dbReference type="ARBA" id="ARBA00022989"/>
    </source>
</evidence>
<dbReference type="STRING" id="8840.ENSAPLP00000017960"/>
<feature type="compositionally biased region" description="Low complexity" evidence="6">
    <location>
        <begin position="34"/>
        <end position="49"/>
    </location>
</feature>
<evidence type="ECO:0000256" key="4">
    <source>
        <dbReference type="ARBA" id="ARBA00023136"/>
    </source>
</evidence>
<keyword evidence="10" id="KW-1185">Reference proteome</keyword>
<dbReference type="PANTHER" id="PTHR31204:SF1">
    <property type="entry name" value="SIGMA INTRACELLULAR RECEPTOR 2"/>
    <property type="match status" value="1"/>
</dbReference>
<gene>
    <name evidence="9" type="primary">TMEM97</name>
</gene>
<proteinExistence type="predicted"/>
<evidence type="ECO:0000313" key="9">
    <source>
        <dbReference type="Ensembl" id="ENSAPLP00000017960.1"/>
    </source>
</evidence>
<organism evidence="9 10">
    <name type="scientific">Anas platyrhynchos platyrhynchos</name>
    <name type="common">Northern mallard</name>
    <dbReference type="NCBI Taxonomy" id="8840"/>
    <lineage>
        <taxon>Eukaryota</taxon>
        <taxon>Metazoa</taxon>
        <taxon>Chordata</taxon>
        <taxon>Craniata</taxon>
        <taxon>Vertebrata</taxon>
        <taxon>Euteleostomi</taxon>
        <taxon>Archelosauria</taxon>
        <taxon>Archosauria</taxon>
        <taxon>Dinosauria</taxon>
        <taxon>Saurischia</taxon>
        <taxon>Theropoda</taxon>
        <taxon>Coelurosauria</taxon>
        <taxon>Aves</taxon>
        <taxon>Neognathae</taxon>
        <taxon>Galloanserae</taxon>
        <taxon>Anseriformes</taxon>
        <taxon>Anatidae</taxon>
        <taxon>Anatinae</taxon>
        <taxon>Anas</taxon>
    </lineage>
</organism>
<dbReference type="GO" id="GO:0032383">
    <property type="term" value="P:regulation of intracellular cholesterol transport"/>
    <property type="evidence" value="ECO:0007669"/>
    <property type="project" value="Ensembl"/>
</dbReference>
<feature type="compositionally biased region" description="Polar residues" evidence="6">
    <location>
        <begin position="1"/>
        <end position="10"/>
    </location>
</feature>
<keyword evidence="3 5" id="KW-1133">Transmembrane helix</keyword>
<dbReference type="GO" id="GO:0005886">
    <property type="term" value="C:plasma membrane"/>
    <property type="evidence" value="ECO:0007669"/>
    <property type="project" value="Ensembl"/>
</dbReference>
<dbReference type="GO" id="GO:0042632">
    <property type="term" value="P:cholesterol homeostasis"/>
    <property type="evidence" value="ECO:0007669"/>
    <property type="project" value="Ensembl"/>
</dbReference>
<dbReference type="OMA" id="KSEHLGP"/>
<dbReference type="GO" id="GO:0090303">
    <property type="term" value="P:positive regulation of wound healing"/>
    <property type="evidence" value="ECO:0007669"/>
    <property type="project" value="Ensembl"/>
</dbReference>
<dbReference type="Proteomes" id="UP000016666">
    <property type="component" value="Chromosome 20"/>
</dbReference>
<evidence type="ECO:0000259" key="8">
    <source>
        <dbReference type="PROSITE" id="PS51751"/>
    </source>
</evidence>
<dbReference type="GeneTree" id="ENSGT00390000007149"/>
<name>A0A493SWW0_ANAPP</name>
<dbReference type="InterPro" id="IPR051987">
    <property type="entry name" value="Sigma-2_receptor-like"/>
</dbReference>
<dbReference type="InterPro" id="IPR033118">
    <property type="entry name" value="EXPERA"/>
</dbReference>
<evidence type="ECO:0000256" key="5">
    <source>
        <dbReference type="PROSITE-ProRule" id="PRU01087"/>
    </source>
</evidence>
<dbReference type="Ensembl" id="ENSAPLT00000017791.1">
    <property type="protein sequence ID" value="ENSAPLP00000017960.1"/>
    <property type="gene ID" value="ENSAPLG00000023160.1"/>
</dbReference>
<evidence type="ECO:0000256" key="6">
    <source>
        <dbReference type="SAM" id="MobiDB-lite"/>
    </source>
</evidence>
<keyword evidence="4 5" id="KW-0472">Membrane</keyword>
<reference evidence="9" key="3">
    <citation type="submission" date="2025-09" db="UniProtKB">
        <authorList>
            <consortium name="Ensembl"/>
        </authorList>
    </citation>
    <scope>IDENTIFICATION</scope>
</reference>
<reference evidence="9" key="2">
    <citation type="submission" date="2025-08" db="UniProtKB">
        <authorList>
            <consortium name="Ensembl"/>
        </authorList>
    </citation>
    <scope>IDENTIFICATION</scope>
</reference>
<feature type="transmembrane region" description="Helical" evidence="7">
    <location>
        <begin position="139"/>
        <end position="158"/>
    </location>
</feature>
<dbReference type="GO" id="GO:0031965">
    <property type="term" value="C:nuclear membrane"/>
    <property type="evidence" value="ECO:0007669"/>
    <property type="project" value="Ensembl"/>
</dbReference>
<dbReference type="GO" id="GO:0008142">
    <property type="term" value="F:oxysterol binding"/>
    <property type="evidence" value="ECO:0007669"/>
    <property type="project" value="Ensembl"/>
</dbReference>
<evidence type="ECO:0000256" key="2">
    <source>
        <dbReference type="ARBA" id="ARBA00022692"/>
    </source>
</evidence>
<accession>A0A493SWW0</accession>
<dbReference type="GO" id="GO:0005764">
    <property type="term" value="C:lysosome"/>
    <property type="evidence" value="ECO:0007669"/>
    <property type="project" value="Ensembl"/>
</dbReference>
<dbReference type="PROSITE" id="PS51751">
    <property type="entry name" value="EXPERA"/>
    <property type="match status" value="1"/>
</dbReference>
<dbReference type="PANTHER" id="PTHR31204">
    <property type="entry name" value="SIGMA INTRACELLULAR RECEPTOR 2"/>
    <property type="match status" value="1"/>
</dbReference>
<feature type="domain" description="EXPERA" evidence="8">
    <location>
        <begin position="56"/>
        <end position="193"/>
    </location>
</feature>
<comment type="subcellular location">
    <subcellularLocation>
        <location evidence="1">Membrane</location>
        <topology evidence="1">Multi-pass membrane protein</topology>
    </subcellularLocation>
</comment>
<feature type="transmembrane region" description="Helical" evidence="7">
    <location>
        <begin position="178"/>
        <end position="199"/>
    </location>
</feature>
<feature type="transmembrane region" description="Helical" evidence="7">
    <location>
        <begin position="106"/>
        <end position="127"/>
    </location>
</feature>
<keyword evidence="2 5" id="KW-0812">Transmembrane</keyword>
<dbReference type="AlphaFoldDB" id="A0A493SWW0"/>